<geneLocation type="plasmid" evidence="1 2">
    <name>psa3239</name>
</geneLocation>
<proteinExistence type="predicted"/>
<dbReference type="InterPro" id="IPR011989">
    <property type="entry name" value="ARM-like"/>
</dbReference>
<dbReference type="SUPFAM" id="SSF48403">
    <property type="entry name" value="Ankyrin repeat"/>
    <property type="match status" value="1"/>
</dbReference>
<dbReference type="Gene3D" id="1.25.10.10">
    <property type="entry name" value="Leucine-rich Repeat Variant"/>
    <property type="match status" value="1"/>
</dbReference>
<keyword evidence="2" id="KW-1185">Reference proteome</keyword>
<dbReference type="Pfam" id="PF13646">
    <property type="entry name" value="HEAT_2"/>
    <property type="match status" value="1"/>
</dbReference>
<dbReference type="InterPro" id="IPR036770">
    <property type="entry name" value="Ankyrin_rpt-contain_sf"/>
</dbReference>
<evidence type="ECO:0000313" key="1">
    <source>
        <dbReference type="EMBL" id="UUY52674.1"/>
    </source>
</evidence>
<dbReference type="EMBL" id="CP102516">
    <property type="protein sequence ID" value="UUY52674.1"/>
    <property type="molecule type" value="Genomic_DNA"/>
</dbReference>
<keyword evidence="1" id="KW-0614">Plasmid</keyword>
<sequence>MDVKDAGGSAGDGAEPPLVAAVRAGDTFLVKCLLEADKNYDEVSEAFGVAVRAFRGDLAELLLLGGADAGRCAPHELPSLREAVDFGSPALVEALLNHSLRDRYPASELREMRDLARSWYEAGTEAELRRRTGSQDETVRTRVQDDSHHTVGELTLGARTVRDGHGAILTDLEELLGIRATFEELTARALDHDPDHTAWSRATILLSHRRDPQTWTAVTALRTHPDPSHRLLGAELMRLTELFSDDPEDELAAHAVAALTAWSAGETDTTVLAELLHGLHSYAGPRAEAALLAHAGHPDAGVRQAVAGGLGTRGKPAHLSGEARDTLLTLLADDDTDVRIAACHSAGETARPHAVKGDPALADAMAALLHDPLRRVRLVAVYGLALHEDERCVEAADRLGPPRPGFRAEEMACLDVAWRYQWRRDEVTSA</sequence>
<name>A0ABY5Q8W9_9ACTN</name>
<protein>
    <submittedName>
        <fullName evidence="1">HEAT repeat domain-containing protein</fullName>
    </submittedName>
</protein>
<organism evidence="1 2">
    <name type="scientific">Streptomyces yangpuensis</name>
    <dbReference type="NCBI Taxonomy" id="1648182"/>
    <lineage>
        <taxon>Bacteria</taxon>
        <taxon>Bacillati</taxon>
        <taxon>Actinomycetota</taxon>
        <taxon>Actinomycetes</taxon>
        <taxon>Kitasatosporales</taxon>
        <taxon>Streptomycetaceae</taxon>
        <taxon>Streptomyces</taxon>
    </lineage>
</organism>
<dbReference type="Proteomes" id="UP001057738">
    <property type="component" value="Plasmid psa3239"/>
</dbReference>
<dbReference type="RefSeq" id="WP_257858390.1">
    <property type="nucleotide sequence ID" value="NZ_CP102516.1"/>
</dbReference>
<dbReference type="Gene3D" id="1.25.40.20">
    <property type="entry name" value="Ankyrin repeat-containing domain"/>
    <property type="match status" value="1"/>
</dbReference>
<evidence type="ECO:0000313" key="2">
    <source>
        <dbReference type="Proteomes" id="UP001057738"/>
    </source>
</evidence>
<dbReference type="InterPro" id="IPR016024">
    <property type="entry name" value="ARM-type_fold"/>
</dbReference>
<accession>A0ABY5Q8W9</accession>
<dbReference type="GeneID" id="95578968"/>
<dbReference type="SUPFAM" id="SSF48371">
    <property type="entry name" value="ARM repeat"/>
    <property type="match status" value="1"/>
</dbReference>
<reference evidence="1" key="1">
    <citation type="submission" date="2022-08" db="EMBL/GenBank/DDBJ databases">
        <authorList>
            <person name="Tian L."/>
        </authorList>
    </citation>
    <scope>NUCLEOTIDE SEQUENCE</scope>
    <source>
        <strain evidence="1">CM253</strain>
        <plasmid evidence="1">psa3239</plasmid>
    </source>
</reference>
<gene>
    <name evidence="1" type="ORF">NRK68_36110</name>
</gene>